<dbReference type="Proteomes" id="UP000693970">
    <property type="component" value="Unassembled WGS sequence"/>
</dbReference>
<dbReference type="AlphaFoldDB" id="A0A9K3KG39"/>
<protein>
    <submittedName>
        <fullName evidence="1">Uncharacterized protein</fullName>
    </submittedName>
</protein>
<accession>A0A9K3KG39</accession>
<sequence length="101" mass="11422">MKEKRVDSLTAVTQAECFHLNEILGDKSLPGCQASSTRPKWWRVWKRDNATKRDSDPVTTVTDQDCARLLGLLAEEMRNVDHADDHLPAACRNFIGKTKVL</sequence>
<reference evidence="1" key="2">
    <citation type="submission" date="2021-04" db="EMBL/GenBank/DDBJ databases">
        <authorList>
            <person name="Podell S."/>
        </authorList>
    </citation>
    <scope>NUCLEOTIDE SEQUENCE</scope>
    <source>
        <strain evidence="1">Hildebrandi</strain>
    </source>
</reference>
<proteinExistence type="predicted"/>
<dbReference type="EMBL" id="JAGRRH010000024">
    <property type="protein sequence ID" value="KAG7342920.1"/>
    <property type="molecule type" value="Genomic_DNA"/>
</dbReference>
<name>A0A9K3KG39_9STRA</name>
<organism evidence="1 2">
    <name type="scientific">Nitzschia inconspicua</name>
    <dbReference type="NCBI Taxonomy" id="303405"/>
    <lineage>
        <taxon>Eukaryota</taxon>
        <taxon>Sar</taxon>
        <taxon>Stramenopiles</taxon>
        <taxon>Ochrophyta</taxon>
        <taxon>Bacillariophyta</taxon>
        <taxon>Bacillariophyceae</taxon>
        <taxon>Bacillariophycidae</taxon>
        <taxon>Bacillariales</taxon>
        <taxon>Bacillariaceae</taxon>
        <taxon>Nitzschia</taxon>
    </lineage>
</organism>
<reference evidence="1" key="1">
    <citation type="journal article" date="2021" name="Sci. Rep.">
        <title>Diploid genomic architecture of Nitzschia inconspicua, an elite biomass production diatom.</title>
        <authorList>
            <person name="Oliver A."/>
            <person name="Podell S."/>
            <person name="Pinowska A."/>
            <person name="Traller J.C."/>
            <person name="Smith S.R."/>
            <person name="McClure R."/>
            <person name="Beliaev A."/>
            <person name="Bohutskyi P."/>
            <person name="Hill E.A."/>
            <person name="Rabines A."/>
            <person name="Zheng H."/>
            <person name="Allen L.Z."/>
            <person name="Kuo A."/>
            <person name="Grigoriev I.V."/>
            <person name="Allen A.E."/>
            <person name="Hazlebeck D."/>
            <person name="Allen E.E."/>
        </authorList>
    </citation>
    <scope>NUCLEOTIDE SEQUENCE</scope>
    <source>
        <strain evidence="1">Hildebrandi</strain>
    </source>
</reference>
<evidence type="ECO:0000313" key="1">
    <source>
        <dbReference type="EMBL" id="KAG7342920.1"/>
    </source>
</evidence>
<gene>
    <name evidence="1" type="ORF">IV203_020865</name>
</gene>
<keyword evidence="2" id="KW-1185">Reference proteome</keyword>
<comment type="caution">
    <text evidence="1">The sequence shown here is derived from an EMBL/GenBank/DDBJ whole genome shotgun (WGS) entry which is preliminary data.</text>
</comment>
<evidence type="ECO:0000313" key="2">
    <source>
        <dbReference type="Proteomes" id="UP000693970"/>
    </source>
</evidence>